<reference evidence="2 3" key="1">
    <citation type="journal article" date="2014" name="Agronomy (Basel)">
        <title>A Draft Genome Sequence for Ensete ventricosum, the Drought-Tolerant Tree Against Hunger.</title>
        <authorList>
            <person name="Harrison J."/>
            <person name="Moore K.A."/>
            <person name="Paszkiewicz K."/>
            <person name="Jones T."/>
            <person name="Grant M."/>
            <person name="Ambacheew D."/>
            <person name="Muzemil S."/>
            <person name="Studholme D.J."/>
        </authorList>
    </citation>
    <scope>NUCLEOTIDE SEQUENCE [LARGE SCALE GENOMIC DNA]</scope>
</reference>
<dbReference type="AlphaFoldDB" id="A0A426YHN5"/>
<organism evidence="2 3">
    <name type="scientific">Ensete ventricosum</name>
    <name type="common">Abyssinian banana</name>
    <name type="synonym">Musa ensete</name>
    <dbReference type="NCBI Taxonomy" id="4639"/>
    <lineage>
        <taxon>Eukaryota</taxon>
        <taxon>Viridiplantae</taxon>
        <taxon>Streptophyta</taxon>
        <taxon>Embryophyta</taxon>
        <taxon>Tracheophyta</taxon>
        <taxon>Spermatophyta</taxon>
        <taxon>Magnoliopsida</taxon>
        <taxon>Liliopsida</taxon>
        <taxon>Zingiberales</taxon>
        <taxon>Musaceae</taxon>
        <taxon>Ensete</taxon>
    </lineage>
</organism>
<feature type="region of interest" description="Disordered" evidence="1">
    <location>
        <begin position="146"/>
        <end position="172"/>
    </location>
</feature>
<name>A0A426YHN5_ENSVE</name>
<comment type="caution">
    <text evidence="2">The sequence shown here is derived from an EMBL/GenBank/DDBJ whole genome shotgun (WGS) entry which is preliminary data.</text>
</comment>
<evidence type="ECO:0000256" key="1">
    <source>
        <dbReference type="SAM" id="MobiDB-lite"/>
    </source>
</evidence>
<protein>
    <submittedName>
        <fullName evidence="2">Uncharacterized protein</fullName>
    </submittedName>
</protein>
<dbReference type="EMBL" id="AMZH03012325">
    <property type="protein sequence ID" value="RRT51251.1"/>
    <property type="molecule type" value="Genomic_DNA"/>
</dbReference>
<sequence length="172" mass="19432">MIRSRHHISPEYDLMSWRLVSDPFNPFPNGFDLSVDALEAGLKFFFYPLLVSCLGVNLDIARAKAREAEQSLAVVHLALQKADNSLTEECSVAPEKAWATITQYKETLSFKLGLKKMGQVIYEYGYRVILAFFLARYPQLEVEEGPDTILPEDDDVPMEVEVPFDDSDPPTA</sequence>
<accession>A0A426YHN5</accession>
<gene>
    <name evidence="2" type="ORF">B296_00024766</name>
</gene>
<dbReference type="Proteomes" id="UP000287651">
    <property type="component" value="Unassembled WGS sequence"/>
</dbReference>
<evidence type="ECO:0000313" key="2">
    <source>
        <dbReference type="EMBL" id="RRT51251.1"/>
    </source>
</evidence>
<proteinExistence type="predicted"/>
<evidence type="ECO:0000313" key="3">
    <source>
        <dbReference type="Proteomes" id="UP000287651"/>
    </source>
</evidence>